<proteinExistence type="predicted"/>
<dbReference type="AlphaFoldDB" id="A0A317VM94"/>
<dbReference type="Pfam" id="PF15892">
    <property type="entry name" value="BNR_4"/>
    <property type="match status" value="1"/>
</dbReference>
<accession>A0A317VM94</accession>
<dbReference type="Proteomes" id="UP000247233">
    <property type="component" value="Unassembled WGS sequence"/>
</dbReference>
<keyword evidence="2" id="KW-1185">Reference proteome</keyword>
<dbReference type="EMBL" id="MSFL01000021">
    <property type="protein sequence ID" value="PWY75494.1"/>
    <property type="molecule type" value="Genomic_DNA"/>
</dbReference>
<dbReference type="VEuPathDB" id="FungiDB:BO70DRAFT_295967"/>
<reference evidence="1 2" key="1">
    <citation type="submission" date="2016-12" db="EMBL/GenBank/DDBJ databases">
        <title>The genomes of Aspergillus section Nigri reveals drivers in fungal speciation.</title>
        <authorList>
            <consortium name="DOE Joint Genome Institute"/>
            <person name="Vesth T.C."/>
            <person name="Nybo J."/>
            <person name="Theobald S."/>
            <person name="Brandl J."/>
            <person name="Frisvad J.C."/>
            <person name="Nielsen K.F."/>
            <person name="Lyhne E.K."/>
            <person name="Kogle M.E."/>
            <person name="Kuo A."/>
            <person name="Riley R."/>
            <person name="Clum A."/>
            <person name="Nolan M."/>
            <person name="Lipzen A."/>
            <person name="Salamov A."/>
            <person name="Henrissat B."/>
            <person name="Wiebenga A."/>
            <person name="De Vries R.P."/>
            <person name="Grigoriev I.V."/>
            <person name="Mortensen U.H."/>
            <person name="Andersen M.R."/>
            <person name="Baker S.E."/>
        </authorList>
    </citation>
    <scope>NUCLEOTIDE SEQUENCE [LARGE SCALE GENOMIC DNA]</scope>
    <source>
        <strain evidence="1 2">CBS 117.55</strain>
    </source>
</reference>
<gene>
    <name evidence="1" type="ORF">BO70DRAFT_295967</name>
</gene>
<sequence>MATPTIVILGDDPETTHRLNACAYQQSAIATFDGIQYAAFYTTHEASQARRVAIARHSVQDTLSDWQYLTFDDYDQTVDDGHNTISIGICAGDGTIHVSFDHHCDTLKYRISRPGLANDPSNSSWSVTSFSPIQDHLPGCDRLVDVTYPRFIPGGQQMFFECRVGKAGAGSDVLYRYDPDIARFASVGTYLVGEQCNPYPNGLSFHLETNSLHVTWTNRHFIEYEGAVDSASTAHKAQAGPNGPENNEGLYHAYSRNYGASWNSSSHQKVSVLSAERGLNSQDMRLRVKDIPRDSGIMNQEAQYIDANGGVHVLNRENTGGKESWMHYYRSPSDGWSFFALPDVYPTPTGPRGKVVYVAKCDSVFFVLPSNTGRELIFARRRMAGTNQELEVVWKGPEYTGEPLVDEEALHLGILSILILKEIEGKRKIVVLQFDVNRLAT</sequence>
<name>A0A317VM94_9EURO</name>
<comment type="caution">
    <text evidence="1">The sequence shown here is derived from an EMBL/GenBank/DDBJ whole genome shotgun (WGS) entry which is preliminary data.</text>
</comment>
<dbReference type="GeneID" id="37061762"/>
<dbReference type="RefSeq" id="XP_025397460.1">
    <property type="nucleotide sequence ID" value="XM_025539525.1"/>
</dbReference>
<protein>
    <submittedName>
        <fullName evidence="1">Dockerin type 1</fullName>
    </submittedName>
</protein>
<evidence type="ECO:0000313" key="1">
    <source>
        <dbReference type="EMBL" id="PWY75494.1"/>
    </source>
</evidence>
<evidence type="ECO:0000313" key="2">
    <source>
        <dbReference type="Proteomes" id="UP000247233"/>
    </source>
</evidence>
<dbReference type="OrthoDB" id="9978204at2759"/>
<organism evidence="1 2">
    <name type="scientific">Aspergillus heteromorphus CBS 117.55</name>
    <dbReference type="NCBI Taxonomy" id="1448321"/>
    <lineage>
        <taxon>Eukaryota</taxon>
        <taxon>Fungi</taxon>
        <taxon>Dikarya</taxon>
        <taxon>Ascomycota</taxon>
        <taxon>Pezizomycotina</taxon>
        <taxon>Eurotiomycetes</taxon>
        <taxon>Eurotiomycetidae</taxon>
        <taxon>Eurotiales</taxon>
        <taxon>Aspergillaceae</taxon>
        <taxon>Aspergillus</taxon>
        <taxon>Aspergillus subgen. Circumdati</taxon>
    </lineage>
</organism>